<keyword evidence="1" id="KW-1133">Transmembrane helix</keyword>
<dbReference type="EMBL" id="PETL01000346">
    <property type="protein sequence ID" value="PIV63481.1"/>
    <property type="molecule type" value="Genomic_DNA"/>
</dbReference>
<dbReference type="AlphaFoldDB" id="A0A2M7E715"/>
<feature type="transmembrane region" description="Helical" evidence="1">
    <location>
        <begin position="14"/>
        <end position="31"/>
    </location>
</feature>
<reference evidence="3" key="1">
    <citation type="submission" date="2017-09" db="EMBL/GenBank/DDBJ databases">
        <title>Depth-based differentiation of microbial function through sediment-hosted aquifers and enrichment of novel symbionts in the deep terrestrial subsurface.</title>
        <authorList>
            <person name="Probst A.J."/>
            <person name="Ladd B."/>
            <person name="Jarett J.K."/>
            <person name="Geller-Mcgrath D.E."/>
            <person name="Sieber C.M.K."/>
            <person name="Emerson J.B."/>
            <person name="Anantharaman K."/>
            <person name="Thomas B.C."/>
            <person name="Malmstrom R."/>
            <person name="Stieglmeier M."/>
            <person name="Klingl A."/>
            <person name="Woyke T."/>
            <person name="Ryan C.M."/>
            <person name="Banfield J.F."/>
        </authorList>
    </citation>
    <scope>NUCLEOTIDE SEQUENCE [LARGE SCALE GENOMIC DNA]</scope>
</reference>
<keyword evidence="1" id="KW-0812">Transmembrane</keyword>
<protein>
    <submittedName>
        <fullName evidence="2">Uncharacterized protein</fullName>
    </submittedName>
</protein>
<evidence type="ECO:0000313" key="2">
    <source>
        <dbReference type="EMBL" id="PIV63481.1"/>
    </source>
</evidence>
<sequence>MSVAISLLNVNETLHLSFLSLLFLLCIIQRIPRINTKRYSPIIFIFYHKIELNSQFCLFIPSFFIAHFSLFWYNIWDNYAKNKYRDLKKI</sequence>
<accession>A0A2M7E715</accession>
<dbReference type="Proteomes" id="UP000228886">
    <property type="component" value="Unassembled WGS sequence"/>
</dbReference>
<name>A0A2M7E715_9BACT</name>
<comment type="caution">
    <text evidence="2">The sequence shown here is derived from an EMBL/GenBank/DDBJ whole genome shotgun (WGS) entry which is preliminary data.</text>
</comment>
<gene>
    <name evidence="2" type="ORF">COS11_07210</name>
</gene>
<feature type="transmembrane region" description="Helical" evidence="1">
    <location>
        <begin position="52"/>
        <end position="75"/>
    </location>
</feature>
<keyword evidence="1" id="KW-0472">Membrane</keyword>
<evidence type="ECO:0000313" key="3">
    <source>
        <dbReference type="Proteomes" id="UP000228886"/>
    </source>
</evidence>
<evidence type="ECO:0000256" key="1">
    <source>
        <dbReference type="SAM" id="Phobius"/>
    </source>
</evidence>
<organism evidence="2 3">
    <name type="scientific">bacterium (Candidatus Ratteibacteria) CG01_land_8_20_14_3_00_40_19</name>
    <dbReference type="NCBI Taxonomy" id="2014290"/>
    <lineage>
        <taxon>Bacteria</taxon>
        <taxon>Candidatus Ratteibacteria</taxon>
    </lineage>
</organism>
<proteinExistence type="predicted"/>